<dbReference type="PANTHER" id="PTHR33988">
    <property type="entry name" value="ENDORIBONUCLEASE MAZF-RELATED"/>
    <property type="match status" value="1"/>
</dbReference>
<evidence type="ECO:0000256" key="1">
    <source>
        <dbReference type="ARBA" id="ARBA00007521"/>
    </source>
</evidence>
<dbReference type="SUPFAM" id="SSF50118">
    <property type="entry name" value="Cell growth inhibitor/plasmid maintenance toxic component"/>
    <property type="match status" value="1"/>
</dbReference>
<name>A0A133XSX5_9LACT</name>
<dbReference type="RefSeq" id="WP_060937229.1">
    <property type="nucleotide sequence ID" value="NZ_JASOZP010000040.1"/>
</dbReference>
<dbReference type="OrthoDB" id="9808744at2"/>
<protein>
    <submittedName>
        <fullName evidence="3">Toxin-antitoxin system, toxin component, MazF family</fullName>
    </submittedName>
</protein>
<dbReference type="GO" id="GO:0003677">
    <property type="term" value="F:DNA binding"/>
    <property type="evidence" value="ECO:0007669"/>
    <property type="project" value="InterPro"/>
</dbReference>
<dbReference type="EMBL" id="LSCQ01000086">
    <property type="protein sequence ID" value="KXB34042.1"/>
    <property type="molecule type" value="Genomic_DNA"/>
</dbReference>
<dbReference type="Gene3D" id="2.30.30.110">
    <property type="match status" value="1"/>
</dbReference>
<comment type="similarity">
    <text evidence="1">Belongs to the PemK/MazF family.</text>
</comment>
<comment type="caution">
    <text evidence="3">The sequence shown here is derived from an EMBL/GenBank/DDBJ whole genome shotgun (WGS) entry which is preliminary data.</text>
</comment>
<dbReference type="GO" id="GO:0016075">
    <property type="term" value="P:rRNA catabolic process"/>
    <property type="evidence" value="ECO:0007669"/>
    <property type="project" value="TreeGrafter"/>
</dbReference>
<dbReference type="GO" id="GO:0004521">
    <property type="term" value="F:RNA endonuclease activity"/>
    <property type="evidence" value="ECO:0007669"/>
    <property type="project" value="TreeGrafter"/>
</dbReference>
<dbReference type="GO" id="GO:0006402">
    <property type="term" value="P:mRNA catabolic process"/>
    <property type="evidence" value="ECO:0007669"/>
    <property type="project" value="TreeGrafter"/>
</dbReference>
<dbReference type="AlphaFoldDB" id="A0A133XSX5"/>
<evidence type="ECO:0000256" key="2">
    <source>
        <dbReference type="ARBA" id="ARBA00022649"/>
    </source>
</evidence>
<proteinExistence type="inferred from homology"/>
<dbReference type="Proteomes" id="UP000070422">
    <property type="component" value="Unassembled WGS sequence"/>
</dbReference>
<dbReference type="Pfam" id="PF02452">
    <property type="entry name" value="PemK_toxin"/>
    <property type="match status" value="1"/>
</dbReference>
<dbReference type="InterPro" id="IPR003477">
    <property type="entry name" value="PemK-like"/>
</dbReference>
<dbReference type="PATRIC" id="fig|87541.4.peg.1531"/>
<dbReference type="PANTHER" id="PTHR33988:SF3">
    <property type="entry name" value="ENDORIBONUCLEASE TOXIN CHPB-RELATED"/>
    <property type="match status" value="1"/>
</dbReference>
<evidence type="ECO:0000313" key="4">
    <source>
        <dbReference type="Proteomes" id="UP000070422"/>
    </source>
</evidence>
<keyword evidence="2" id="KW-1277">Toxin-antitoxin system</keyword>
<dbReference type="InterPro" id="IPR011067">
    <property type="entry name" value="Plasmid_toxin/cell-grow_inhib"/>
</dbReference>
<sequence length="121" mass="13736">MSGTDYIPRKGDVVALDFEPSKGREIRKRRPALVISNQRYSILTGLVIVLPITHAENNTLVHLGFFVGVNCSHVDGYVNTLQIHSFDFKKRQAQYLDTLDSESMRCVLQRVNQMINANEQS</sequence>
<evidence type="ECO:0000313" key="3">
    <source>
        <dbReference type="EMBL" id="KXB34042.1"/>
    </source>
</evidence>
<gene>
    <name evidence="3" type="ORF">HMPREF3187_01544</name>
</gene>
<accession>A0A133XSX5</accession>
<reference evidence="3 4" key="1">
    <citation type="submission" date="2016-01" db="EMBL/GenBank/DDBJ databases">
        <authorList>
            <person name="Oliw E.H."/>
        </authorList>
    </citation>
    <scope>NUCLEOTIDE SEQUENCE [LARGE SCALE GENOMIC DNA]</scope>
    <source>
        <strain evidence="3 4">KA00635</strain>
    </source>
</reference>
<organism evidence="3 4">
    <name type="scientific">Aerococcus christensenii</name>
    <dbReference type="NCBI Taxonomy" id="87541"/>
    <lineage>
        <taxon>Bacteria</taxon>
        <taxon>Bacillati</taxon>
        <taxon>Bacillota</taxon>
        <taxon>Bacilli</taxon>
        <taxon>Lactobacillales</taxon>
        <taxon>Aerococcaceae</taxon>
        <taxon>Aerococcus</taxon>
    </lineage>
</organism>